<evidence type="ECO:0000313" key="3">
    <source>
        <dbReference type="Proteomes" id="UP000887013"/>
    </source>
</evidence>
<keyword evidence="1" id="KW-0812">Transmembrane</keyword>
<accession>A0A8X6MX50</accession>
<evidence type="ECO:0008006" key="4">
    <source>
        <dbReference type="Google" id="ProtNLM"/>
    </source>
</evidence>
<dbReference type="Proteomes" id="UP000887013">
    <property type="component" value="Unassembled WGS sequence"/>
</dbReference>
<proteinExistence type="predicted"/>
<name>A0A8X6MX50_NEPPI</name>
<keyword evidence="1" id="KW-1133">Transmembrane helix</keyword>
<evidence type="ECO:0000313" key="2">
    <source>
        <dbReference type="EMBL" id="GFS82191.1"/>
    </source>
</evidence>
<sequence length="158" mass="17963">MMFSRLTRGNTERDVTKLRIGSYTIFPNFLILLWITGISEVHSSAVKMNDVNDIDFSDLNTLNFTCSYDNDCNESRSDGTDHLNQYNCICDHNCLLYDYCCLDSEFRPRTKIPEPEVQVKCLSTYGPSTRDVLMIDSCGNPGTVNDLCTSNGEDWNDL</sequence>
<feature type="non-terminal residue" evidence="2">
    <location>
        <position position="158"/>
    </location>
</feature>
<comment type="caution">
    <text evidence="2">The sequence shown here is derived from an EMBL/GenBank/DDBJ whole genome shotgun (WGS) entry which is preliminary data.</text>
</comment>
<keyword evidence="1" id="KW-0472">Membrane</keyword>
<organism evidence="2 3">
    <name type="scientific">Nephila pilipes</name>
    <name type="common">Giant wood spider</name>
    <name type="synonym">Nephila maculata</name>
    <dbReference type="NCBI Taxonomy" id="299642"/>
    <lineage>
        <taxon>Eukaryota</taxon>
        <taxon>Metazoa</taxon>
        <taxon>Ecdysozoa</taxon>
        <taxon>Arthropoda</taxon>
        <taxon>Chelicerata</taxon>
        <taxon>Arachnida</taxon>
        <taxon>Araneae</taxon>
        <taxon>Araneomorphae</taxon>
        <taxon>Entelegynae</taxon>
        <taxon>Araneoidea</taxon>
        <taxon>Nephilidae</taxon>
        <taxon>Nephila</taxon>
    </lineage>
</organism>
<protein>
    <recommendedName>
        <fullName evidence="4">SMB domain-containing protein</fullName>
    </recommendedName>
</protein>
<gene>
    <name evidence="2" type="primary">NCL1_49160</name>
    <name evidence="2" type="ORF">NPIL_119511</name>
</gene>
<dbReference type="EMBL" id="BMAW01097929">
    <property type="protein sequence ID" value="GFS82191.1"/>
    <property type="molecule type" value="Genomic_DNA"/>
</dbReference>
<keyword evidence="3" id="KW-1185">Reference proteome</keyword>
<reference evidence="2" key="1">
    <citation type="submission" date="2020-08" db="EMBL/GenBank/DDBJ databases">
        <title>Multicomponent nature underlies the extraordinary mechanical properties of spider dragline silk.</title>
        <authorList>
            <person name="Kono N."/>
            <person name="Nakamura H."/>
            <person name="Mori M."/>
            <person name="Yoshida Y."/>
            <person name="Ohtoshi R."/>
            <person name="Malay A.D."/>
            <person name="Moran D.A.P."/>
            <person name="Tomita M."/>
            <person name="Numata K."/>
            <person name="Arakawa K."/>
        </authorList>
    </citation>
    <scope>NUCLEOTIDE SEQUENCE</scope>
</reference>
<dbReference type="AlphaFoldDB" id="A0A8X6MX50"/>
<evidence type="ECO:0000256" key="1">
    <source>
        <dbReference type="SAM" id="Phobius"/>
    </source>
</evidence>
<feature type="transmembrane region" description="Helical" evidence="1">
    <location>
        <begin position="20"/>
        <end position="39"/>
    </location>
</feature>